<evidence type="ECO:0008006" key="4">
    <source>
        <dbReference type="Google" id="ProtNLM"/>
    </source>
</evidence>
<feature type="transmembrane region" description="Helical" evidence="1">
    <location>
        <begin position="52"/>
        <end position="78"/>
    </location>
</feature>
<dbReference type="EMBL" id="CAKOAT010398488">
    <property type="protein sequence ID" value="CAH8366498.1"/>
    <property type="molecule type" value="Genomic_DNA"/>
</dbReference>
<evidence type="ECO:0000313" key="2">
    <source>
        <dbReference type="EMBL" id="CAH8366498.1"/>
    </source>
</evidence>
<reference evidence="2 3" key="1">
    <citation type="submission" date="2022-03" db="EMBL/GenBank/DDBJ databases">
        <authorList>
            <person name="Macdonald S."/>
            <person name="Ahmed S."/>
            <person name="Newling K."/>
        </authorList>
    </citation>
    <scope>NUCLEOTIDE SEQUENCE [LARGE SCALE GENOMIC DNA]</scope>
</reference>
<evidence type="ECO:0000313" key="3">
    <source>
        <dbReference type="Proteomes" id="UP001642260"/>
    </source>
</evidence>
<feature type="transmembrane region" description="Helical" evidence="1">
    <location>
        <begin position="12"/>
        <end position="32"/>
    </location>
</feature>
<proteinExistence type="predicted"/>
<comment type="caution">
    <text evidence="2">The sequence shown here is derived from an EMBL/GenBank/DDBJ whole genome shotgun (WGS) entry which is preliminary data.</text>
</comment>
<organism evidence="2 3">
    <name type="scientific">Eruca vesicaria subsp. sativa</name>
    <name type="common">Garden rocket</name>
    <name type="synonym">Eruca sativa</name>
    <dbReference type="NCBI Taxonomy" id="29727"/>
    <lineage>
        <taxon>Eukaryota</taxon>
        <taxon>Viridiplantae</taxon>
        <taxon>Streptophyta</taxon>
        <taxon>Embryophyta</taxon>
        <taxon>Tracheophyta</taxon>
        <taxon>Spermatophyta</taxon>
        <taxon>Magnoliopsida</taxon>
        <taxon>eudicotyledons</taxon>
        <taxon>Gunneridae</taxon>
        <taxon>Pentapetalae</taxon>
        <taxon>rosids</taxon>
        <taxon>malvids</taxon>
        <taxon>Brassicales</taxon>
        <taxon>Brassicaceae</taxon>
        <taxon>Brassiceae</taxon>
        <taxon>Eruca</taxon>
    </lineage>
</organism>
<protein>
    <recommendedName>
        <fullName evidence="4">Derlin</fullName>
    </recommendedName>
</protein>
<evidence type="ECO:0000256" key="1">
    <source>
        <dbReference type="SAM" id="Phobius"/>
    </source>
</evidence>
<dbReference type="Proteomes" id="UP001642260">
    <property type="component" value="Unassembled WGS sequence"/>
</dbReference>
<dbReference type="AlphaFoldDB" id="A0ABC8L019"/>
<keyword evidence="1" id="KW-1133">Transmembrane helix</keyword>
<keyword evidence="3" id="KW-1185">Reference proteome</keyword>
<keyword evidence="1" id="KW-0812">Transmembrane</keyword>
<gene>
    <name evidence="2" type="ORF">ERUC_LOCUS30613</name>
</gene>
<name>A0ABC8L019_ERUVS</name>
<accession>A0ABC8L019</accession>
<keyword evidence="1" id="KW-0472">Membrane</keyword>
<sequence>MLKLDVIFGSEIMPNLLGIIAGHLYYVLTVLHPLVTGKEKKPPENPKMGVSLIVPNDLFCLFLVFVGSCDPLTVSIVIKKLVARWRIGAPVVAVRQESGVGAVAGVGVGGGAYSSKI</sequence>